<evidence type="ECO:0000256" key="5">
    <source>
        <dbReference type="ARBA" id="ARBA00023136"/>
    </source>
</evidence>
<feature type="transmembrane region" description="Helical" evidence="8">
    <location>
        <begin position="426"/>
        <end position="448"/>
    </location>
</feature>
<dbReference type="GO" id="GO:0022857">
    <property type="term" value="F:transmembrane transporter activity"/>
    <property type="evidence" value="ECO:0007669"/>
    <property type="project" value="InterPro"/>
</dbReference>
<evidence type="ECO:0000256" key="8">
    <source>
        <dbReference type="SAM" id="Phobius"/>
    </source>
</evidence>
<dbReference type="AlphaFoldDB" id="A0A9P4T557"/>
<feature type="transmembrane region" description="Helical" evidence="8">
    <location>
        <begin position="195"/>
        <end position="215"/>
    </location>
</feature>
<evidence type="ECO:0008006" key="11">
    <source>
        <dbReference type="Google" id="ProtNLM"/>
    </source>
</evidence>
<dbReference type="PANTHER" id="PTHR43791:SF28">
    <property type="entry name" value="MAJOR FACILITATOR SUPERFAMILY (MFS) PROFILE DOMAIN-CONTAINING PROTEIN"/>
    <property type="match status" value="1"/>
</dbReference>
<evidence type="ECO:0000256" key="6">
    <source>
        <dbReference type="ARBA" id="ARBA00037968"/>
    </source>
</evidence>
<dbReference type="InterPro" id="IPR036259">
    <property type="entry name" value="MFS_trans_sf"/>
</dbReference>
<keyword evidence="5 8" id="KW-0472">Membrane</keyword>
<feature type="transmembrane region" description="Helical" evidence="8">
    <location>
        <begin position="62"/>
        <end position="79"/>
    </location>
</feature>
<dbReference type="SUPFAM" id="SSF103473">
    <property type="entry name" value="MFS general substrate transporter"/>
    <property type="match status" value="1"/>
</dbReference>
<feature type="transmembrane region" description="Helical" evidence="8">
    <location>
        <begin position="296"/>
        <end position="313"/>
    </location>
</feature>
<dbReference type="OrthoDB" id="6132182at2759"/>
<comment type="subcellular location">
    <subcellularLocation>
        <location evidence="1">Membrane</location>
        <topology evidence="1">Multi-pass membrane protein</topology>
    </subcellularLocation>
</comment>
<dbReference type="InterPro" id="IPR011701">
    <property type="entry name" value="MFS"/>
</dbReference>
<keyword evidence="3 8" id="KW-0812">Transmembrane</keyword>
<dbReference type="FunFam" id="1.20.1250.20:FF:000065">
    <property type="entry name" value="Putative MFS pantothenate transporter"/>
    <property type="match status" value="1"/>
</dbReference>
<feature type="region of interest" description="Disordered" evidence="7">
    <location>
        <begin position="1"/>
        <end position="27"/>
    </location>
</feature>
<evidence type="ECO:0000256" key="7">
    <source>
        <dbReference type="SAM" id="MobiDB-lite"/>
    </source>
</evidence>
<evidence type="ECO:0000256" key="3">
    <source>
        <dbReference type="ARBA" id="ARBA00022692"/>
    </source>
</evidence>
<comment type="caution">
    <text evidence="9">The sequence shown here is derived from an EMBL/GenBank/DDBJ whole genome shotgun (WGS) entry which is preliminary data.</text>
</comment>
<feature type="transmembrane region" description="Helical" evidence="8">
    <location>
        <begin position="333"/>
        <end position="356"/>
    </location>
</feature>
<evidence type="ECO:0000256" key="4">
    <source>
        <dbReference type="ARBA" id="ARBA00022989"/>
    </source>
</evidence>
<evidence type="ECO:0000256" key="2">
    <source>
        <dbReference type="ARBA" id="ARBA00022448"/>
    </source>
</evidence>
<feature type="transmembrane region" description="Helical" evidence="8">
    <location>
        <begin position="227"/>
        <end position="249"/>
    </location>
</feature>
<feature type="transmembrane region" description="Helical" evidence="8">
    <location>
        <begin position="460"/>
        <end position="481"/>
    </location>
</feature>
<organism evidence="9 10">
    <name type="scientific">Curvularia kusanoi</name>
    <name type="common">Cochliobolus kusanoi</name>
    <dbReference type="NCBI Taxonomy" id="90978"/>
    <lineage>
        <taxon>Eukaryota</taxon>
        <taxon>Fungi</taxon>
        <taxon>Dikarya</taxon>
        <taxon>Ascomycota</taxon>
        <taxon>Pezizomycotina</taxon>
        <taxon>Dothideomycetes</taxon>
        <taxon>Pleosporomycetidae</taxon>
        <taxon>Pleosporales</taxon>
        <taxon>Pleosporineae</taxon>
        <taxon>Pleosporaceae</taxon>
        <taxon>Curvularia</taxon>
    </lineage>
</organism>
<dbReference type="Pfam" id="PF07690">
    <property type="entry name" value="MFS_1"/>
    <property type="match status" value="1"/>
</dbReference>
<feature type="region of interest" description="Disordered" evidence="7">
    <location>
        <begin position="497"/>
        <end position="521"/>
    </location>
</feature>
<proteinExistence type="inferred from homology"/>
<evidence type="ECO:0000313" key="10">
    <source>
        <dbReference type="Proteomes" id="UP000801428"/>
    </source>
</evidence>
<dbReference type="Gene3D" id="1.20.1250.20">
    <property type="entry name" value="MFS general substrate transporter like domains"/>
    <property type="match status" value="1"/>
</dbReference>
<accession>A0A9P4T557</accession>
<keyword evidence="2" id="KW-0813">Transport</keyword>
<dbReference type="Proteomes" id="UP000801428">
    <property type="component" value="Unassembled WGS sequence"/>
</dbReference>
<protein>
    <recommendedName>
        <fullName evidence="11">MFS general substrate transporter</fullName>
    </recommendedName>
</protein>
<feature type="transmembrane region" description="Helical" evidence="8">
    <location>
        <begin position="363"/>
        <end position="386"/>
    </location>
</feature>
<reference evidence="9" key="1">
    <citation type="submission" date="2019-04" db="EMBL/GenBank/DDBJ databases">
        <title>Sequencing of skin fungus with MAO and IRED activity.</title>
        <authorList>
            <person name="Marsaioli A.J."/>
            <person name="Bonatto J.M.C."/>
            <person name="Reis Junior O."/>
        </authorList>
    </citation>
    <scope>NUCLEOTIDE SEQUENCE</scope>
    <source>
        <strain evidence="9">30M1</strain>
    </source>
</reference>
<comment type="similarity">
    <text evidence="6">Belongs to the major facilitator superfamily. Allantoate permease family.</text>
</comment>
<feature type="transmembrane region" description="Helical" evidence="8">
    <location>
        <begin position="392"/>
        <end position="414"/>
    </location>
</feature>
<gene>
    <name evidence="9" type="ORF">E8E13_002774</name>
</gene>
<feature type="transmembrane region" description="Helical" evidence="8">
    <location>
        <begin position="103"/>
        <end position="126"/>
    </location>
</feature>
<keyword evidence="10" id="KW-1185">Reference proteome</keyword>
<dbReference type="GO" id="GO:0016020">
    <property type="term" value="C:membrane"/>
    <property type="evidence" value="ECO:0007669"/>
    <property type="project" value="UniProtKB-SubCell"/>
</dbReference>
<name>A0A9P4T557_CURKU</name>
<dbReference type="EMBL" id="SWKU01000041">
    <property type="protein sequence ID" value="KAF2994396.1"/>
    <property type="molecule type" value="Genomic_DNA"/>
</dbReference>
<dbReference type="PANTHER" id="PTHR43791">
    <property type="entry name" value="PERMEASE-RELATED"/>
    <property type="match status" value="1"/>
</dbReference>
<feature type="compositionally biased region" description="Basic and acidic residues" evidence="7">
    <location>
        <begin position="504"/>
        <end position="521"/>
    </location>
</feature>
<evidence type="ECO:0000256" key="1">
    <source>
        <dbReference type="ARBA" id="ARBA00004141"/>
    </source>
</evidence>
<keyword evidence="4 8" id="KW-1133">Transmembrane helix</keyword>
<evidence type="ECO:0000313" key="9">
    <source>
        <dbReference type="EMBL" id="KAF2994396.1"/>
    </source>
</evidence>
<sequence length="521" mass="58801">MAAATNPRDETAGVEGRSGEFSTSVIAPTDAPKRSPWKAWMYLWEWYPKHYPAEERKLLRKMDACLLTFCSLMFFLKWLDSSNINNAYVSGMKEELSLNGNQYSLFGTFYNCGYLVFQIPSLLLLSRPKIAKYYLPLMEVLWSIVTFTQSQMRNERDIYGTRFLLGLLETPVASGTTYVLGSWYKPDEVFKRTGVWYVSNNIAVMFGGYLQAAAYKNLNGVGGMAGWRWLFIIDGVISLPIALAGFFIFPGLPSSAKPWWLTPAEHDLAQKRVASAGIAPSSTLNWSIIKRTLRRWEFYMGLLTYTFFLSSSYPHGQMALWLKDQAAKFPGSYTIPQINTIPTGAQGVSVVAALLATSLCMIYPLWSIFSIVQSIYLIANILLLVWVIPKGLHFACYYLLGVSAAVTPILMPFINMALRDDAEARAVTVGGMLTAGWAVFSFYPIAVFPVVEAPRWTKGYAVNICFIVGCWACFLIMQYLYKKSERKKEQQYIDAAARDEEDSLSDKKPVDDVTEHVEERR</sequence>